<feature type="compositionally biased region" description="Polar residues" evidence="1">
    <location>
        <begin position="17"/>
        <end position="36"/>
    </location>
</feature>
<organism evidence="2 3">
    <name type="scientific">Monosporascus cannonballus</name>
    <dbReference type="NCBI Taxonomy" id="155416"/>
    <lineage>
        <taxon>Eukaryota</taxon>
        <taxon>Fungi</taxon>
        <taxon>Dikarya</taxon>
        <taxon>Ascomycota</taxon>
        <taxon>Pezizomycotina</taxon>
        <taxon>Sordariomycetes</taxon>
        <taxon>Xylariomycetidae</taxon>
        <taxon>Xylariales</taxon>
        <taxon>Xylariales incertae sedis</taxon>
        <taxon>Monosporascus</taxon>
    </lineage>
</organism>
<keyword evidence="3" id="KW-1185">Reference proteome</keyword>
<feature type="compositionally biased region" description="Polar residues" evidence="1">
    <location>
        <begin position="450"/>
        <end position="460"/>
    </location>
</feature>
<feature type="compositionally biased region" description="Polar residues" evidence="1">
    <location>
        <begin position="701"/>
        <end position="732"/>
    </location>
</feature>
<feature type="compositionally biased region" description="Polar residues" evidence="1">
    <location>
        <begin position="658"/>
        <end position="673"/>
    </location>
</feature>
<feature type="region of interest" description="Disordered" evidence="1">
    <location>
        <begin position="892"/>
        <end position="912"/>
    </location>
</feature>
<feature type="compositionally biased region" description="Basic and acidic residues" evidence="1">
    <location>
        <begin position="521"/>
        <end position="536"/>
    </location>
</feature>
<feature type="compositionally biased region" description="Polar residues" evidence="1">
    <location>
        <begin position="391"/>
        <end position="400"/>
    </location>
</feature>
<feature type="compositionally biased region" description="Polar residues" evidence="1">
    <location>
        <begin position="97"/>
        <end position="107"/>
    </location>
</feature>
<accession>A0ABY0H7Z2</accession>
<dbReference type="EMBL" id="QJNS01000107">
    <property type="protein sequence ID" value="RYO86940.1"/>
    <property type="molecule type" value="Genomic_DNA"/>
</dbReference>
<feature type="compositionally biased region" description="Polar residues" evidence="1">
    <location>
        <begin position="413"/>
        <end position="438"/>
    </location>
</feature>
<name>A0ABY0H7Z2_9PEZI</name>
<feature type="compositionally biased region" description="Polar residues" evidence="1">
    <location>
        <begin position="624"/>
        <end position="634"/>
    </location>
</feature>
<dbReference type="Proteomes" id="UP000294003">
    <property type="component" value="Unassembled WGS sequence"/>
</dbReference>
<feature type="compositionally biased region" description="Polar residues" evidence="1">
    <location>
        <begin position="583"/>
        <end position="600"/>
    </location>
</feature>
<feature type="compositionally biased region" description="Polar residues" evidence="1">
    <location>
        <begin position="135"/>
        <end position="145"/>
    </location>
</feature>
<comment type="caution">
    <text evidence="2">The sequence shown here is derived from an EMBL/GenBank/DDBJ whole genome shotgun (WGS) entry which is preliminary data.</text>
</comment>
<proteinExistence type="predicted"/>
<evidence type="ECO:0000313" key="2">
    <source>
        <dbReference type="EMBL" id="RYO86940.1"/>
    </source>
</evidence>
<feature type="compositionally biased region" description="Polar residues" evidence="1">
    <location>
        <begin position="840"/>
        <end position="850"/>
    </location>
</feature>
<feature type="compositionally biased region" description="Acidic residues" evidence="1">
    <location>
        <begin position="51"/>
        <end position="66"/>
    </location>
</feature>
<feature type="compositionally biased region" description="Polar residues" evidence="1">
    <location>
        <begin position="811"/>
        <end position="822"/>
    </location>
</feature>
<feature type="compositionally biased region" description="Basic and acidic residues" evidence="1">
    <location>
        <begin position="243"/>
        <end position="260"/>
    </location>
</feature>
<gene>
    <name evidence="2" type="ORF">DL762_004500</name>
</gene>
<feature type="compositionally biased region" description="Basic and acidic residues" evidence="1">
    <location>
        <begin position="639"/>
        <end position="649"/>
    </location>
</feature>
<sequence>MDEGSYNSVIRTNSAFSLTRTPSTPGGTSYKANVNRTKTRKWVEAKAQNYDGDDWGNDSYDDEPEEPPSPPKPSGFRQLGQTSQTRPPPDARPSDFLPSSRTFSQPTLADPPEPALGPRSPSVPPVLRRPTPPTNAKSGPVQASSRMVPDSAPQSSVPGRYVNEQVSSAQSADARHNGQPSGYPGRSSPAPSATGQVPSLFPPRKSSMSRGSQQEGRDTDSPAHAAGTSGAPAKVLPFVRPADIYRKTGEEKESERHSMESGRPSIDSNLRSNLPPVAERESEYGMGRLLAESHKERSRESLQRLSPSPKLPEMPRMSGFGDDLFSDSIQYSSGVAPSLPAVEDSQSATAPKTPTSEPQYSSEVSGPGPAPREPSSMAAAEDRKEWLESFMQPTGHQATSILGGPKLEPNPDIVTSSSNEQAQRGSSSAINTPGQQPKSPRPHLLGGWVSETSALGSAQPTPMELAQTPQPAPTVDAGNSQASPITKAGVPDDLEPTTAIKHLSPTDNPRKAAGVRAALESGRDNFNRPAGEHDDAVGSELTTSATGHHPTPQSLPALKTENALDLRNPPKHREQSYPPESATGPSSGNQWTTATTSSVFAQAASLDHTRPSLAQPELVGSGRPRQSTMSTVETVSPAKESDKLREEIMKSLSLDPLNPQSSSGFLGNPSPSEQEVPRESRYLSGVYDDYLALVEDKSPQELGQTLKSESMVASHTTTDAKQSDKPTPQVDTSIPEVRPLSSRKTPEPEPTKCPRRFSWEQSSEQLMGSPVETRPAGEATPRESGLEEEQRAQSPAISDSKPHDNAAAGPVSQSKGTGTLSQELMRPGGYRGETLGSPASERSSPISVPTDNPARDTATDAYANSSEGKILIEHSSHPVLAPSPMEHAALSNPLEASPSIPPINAETPAAATSQQPKIMAFREILNLPSSDQRTQKFDETRNQFFGMDSGLSYWLLHMSGQLEQTSTTVPGDPQQTSSTAQAQPSPVGMQPSTQQPYYQQYLNASNPNVTIGPPRKASTGNLMGQPGSTTSGFNTGNQVGARGKELLHAAGAFGNKGVKSGMKLFNKGKSKLRERTGDKVFF</sequence>
<feature type="compositionally biased region" description="Polar residues" evidence="1">
    <location>
        <begin position="1018"/>
        <end position="1035"/>
    </location>
</feature>
<feature type="compositionally biased region" description="Basic and acidic residues" evidence="1">
    <location>
        <begin position="291"/>
        <end position="302"/>
    </location>
</feature>
<evidence type="ECO:0000256" key="1">
    <source>
        <dbReference type="SAM" id="MobiDB-lite"/>
    </source>
</evidence>
<feature type="region of interest" description="Disordered" evidence="1">
    <location>
        <begin position="964"/>
        <end position="1035"/>
    </location>
</feature>
<feature type="region of interest" description="Disordered" evidence="1">
    <location>
        <begin position="17"/>
        <end position="681"/>
    </location>
</feature>
<reference evidence="2 3" key="1">
    <citation type="submission" date="2018-06" db="EMBL/GenBank/DDBJ databases">
        <title>Complete Genomes of Monosporascus.</title>
        <authorList>
            <person name="Robinson A.J."/>
            <person name="Natvig D.O."/>
        </authorList>
    </citation>
    <scope>NUCLEOTIDE SEQUENCE [LARGE SCALE GENOMIC DNA]</scope>
    <source>
        <strain evidence="2 3">CBS 609.92</strain>
    </source>
</reference>
<feature type="compositionally biased region" description="Basic and acidic residues" evidence="1">
    <location>
        <begin position="780"/>
        <end position="791"/>
    </location>
</feature>
<feature type="region of interest" description="Disordered" evidence="1">
    <location>
        <begin position="701"/>
        <end position="866"/>
    </location>
</feature>
<protein>
    <submittedName>
        <fullName evidence="2">Uncharacterized protein</fullName>
    </submittedName>
</protein>
<feature type="compositionally biased region" description="Polar residues" evidence="1">
    <location>
        <begin position="540"/>
        <end position="554"/>
    </location>
</feature>
<feature type="compositionally biased region" description="Low complexity" evidence="1">
    <location>
        <begin position="973"/>
        <end position="986"/>
    </location>
</feature>
<feature type="compositionally biased region" description="Polar residues" evidence="1">
    <location>
        <begin position="344"/>
        <end position="364"/>
    </location>
</feature>
<evidence type="ECO:0000313" key="3">
    <source>
        <dbReference type="Proteomes" id="UP000294003"/>
    </source>
</evidence>